<evidence type="ECO:0000313" key="6">
    <source>
        <dbReference type="Proteomes" id="UP000001557"/>
    </source>
</evidence>
<feature type="domain" description="N-acetyltransferase" evidence="3">
    <location>
        <begin position="9"/>
        <end position="157"/>
    </location>
</feature>
<dbReference type="STRING" id="325240.Sbal_2281"/>
<dbReference type="InterPro" id="IPR050832">
    <property type="entry name" value="Bact_Acetyltransf"/>
</dbReference>
<dbReference type="EMBL" id="CP000564">
    <property type="protein sequence ID" value="ABN63930.1"/>
    <property type="molecule type" value="Genomic_DNA"/>
</dbReference>
<keyword evidence="5" id="KW-0614">Plasmid</keyword>
<dbReference type="OrthoDB" id="6456007at2"/>
<geneLocation type="plasmid" evidence="5 6">
    <name>pSbal01</name>
</geneLocation>
<reference evidence="4 6" key="1">
    <citation type="submission" date="2007-02" db="EMBL/GenBank/DDBJ databases">
        <title>Complete sequence of chromosome of Shewanella baltica OS155.</title>
        <authorList>
            <consortium name="US DOE Joint Genome Institute"/>
            <person name="Copeland A."/>
            <person name="Lucas S."/>
            <person name="Lapidus A."/>
            <person name="Barry K."/>
            <person name="Detter J.C."/>
            <person name="Glavina del Rio T."/>
            <person name="Hammon N."/>
            <person name="Israni S."/>
            <person name="Dalin E."/>
            <person name="Tice H."/>
            <person name="Pitluck S."/>
            <person name="Sims D.R."/>
            <person name="Brettin T."/>
            <person name="Bruce D."/>
            <person name="Han C."/>
            <person name="Tapia R."/>
            <person name="Brainard J."/>
            <person name="Schmutz J."/>
            <person name="Larimer F."/>
            <person name="Land M."/>
            <person name="Hauser L."/>
            <person name="Kyrpides N."/>
            <person name="Mikhailova N."/>
            <person name="Brettar I."/>
            <person name="Klappenbach J."/>
            <person name="Konstantinidis K."/>
            <person name="Rodrigues J."/>
            <person name="Tiedje J."/>
            <person name="Richardson P."/>
        </authorList>
    </citation>
    <scope>NUCLEOTIDE SEQUENCE [LARGE SCALE GENOMIC DNA]</scope>
    <source>
        <strain evidence="4">OS155</strain>
        <strain evidence="6">OS155 / ATCC BAA-1091</strain>
    </source>
</reference>
<keyword evidence="2" id="KW-0012">Acyltransferase</keyword>
<dbReference type="GO" id="GO:0016747">
    <property type="term" value="F:acyltransferase activity, transferring groups other than amino-acyl groups"/>
    <property type="evidence" value="ECO:0007669"/>
    <property type="project" value="InterPro"/>
</dbReference>
<dbReference type="AlphaFoldDB" id="A3D4W4"/>
<evidence type="ECO:0000313" key="5">
    <source>
        <dbReference type="EMBL" id="ABN63930.1"/>
    </source>
</evidence>
<dbReference type="SUPFAM" id="SSF55729">
    <property type="entry name" value="Acyl-CoA N-acyltransferases (Nat)"/>
    <property type="match status" value="1"/>
</dbReference>
<dbReference type="InterPro" id="IPR000182">
    <property type="entry name" value="GNAT_dom"/>
</dbReference>
<organism evidence="4 6">
    <name type="scientific">Shewanella baltica (strain OS155 / ATCC BAA-1091)</name>
    <dbReference type="NCBI Taxonomy" id="325240"/>
    <lineage>
        <taxon>Bacteria</taxon>
        <taxon>Pseudomonadati</taxon>
        <taxon>Pseudomonadota</taxon>
        <taxon>Gammaproteobacteria</taxon>
        <taxon>Alteromonadales</taxon>
        <taxon>Shewanellaceae</taxon>
        <taxon>Shewanella</taxon>
    </lineage>
</organism>
<dbReference type="HOGENOM" id="CLU_013985_34_4_6"/>
<accession>A3D4W4</accession>
<keyword evidence="6" id="KW-1185">Reference proteome</keyword>
<protein>
    <submittedName>
        <fullName evidence="4">GCN5-related N-acetyltransferase</fullName>
    </submittedName>
</protein>
<dbReference type="Proteomes" id="UP000001557">
    <property type="component" value="Plasmid pSbal01"/>
</dbReference>
<evidence type="ECO:0000256" key="1">
    <source>
        <dbReference type="ARBA" id="ARBA00022679"/>
    </source>
</evidence>
<dbReference type="Proteomes" id="UP000001557">
    <property type="component" value="Chromosome"/>
</dbReference>
<evidence type="ECO:0000259" key="3">
    <source>
        <dbReference type="PROSITE" id="PS51186"/>
    </source>
</evidence>
<dbReference type="KEGG" id="sbl:Sbal_2281"/>
<keyword evidence="1 4" id="KW-0808">Transferase</keyword>
<dbReference type="EMBL" id="CP000563">
    <property type="protein sequence ID" value="ABN61777.1"/>
    <property type="molecule type" value="Genomic_DNA"/>
</dbReference>
<dbReference type="RefSeq" id="WP_011839946.1">
    <property type="nucleotide sequence ID" value="NC_009035.1"/>
</dbReference>
<evidence type="ECO:0000313" key="4">
    <source>
        <dbReference type="EMBL" id="ABN61777.1"/>
    </source>
</evidence>
<dbReference type="Pfam" id="PF00583">
    <property type="entry name" value="Acetyltransf_1"/>
    <property type="match status" value="1"/>
</dbReference>
<gene>
    <name evidence="4" type="ordered locus">Sbal_2281</name>
    <name evidence="5" type="ordered locus">Sbal_4567</name>
</gene>
<sequence length="157" mass="17426">MASIDMESKNIRLAQLHDAESIQLLLEQLGYALPVAALAKTLTEYQDNPQSRSDELLVCEQPNAQGEPQVVAVMALMFFDYFPALSRICRITAIVVNADMRGQGIGTLLIDFAKARGRQEACQVLELTTSTQRIATQQYYESIGFTKTSFRYSLALG</sequence>
<reference evidence="5 6" key="2">
    <citation type="submission" date="2007-02" db="EMBL/GenBank/DDBJ databases">
        <title>Complete sequence of plasmid pSbal01 of Shewanella baltica OS155.</title>
        <authorList>
            <consortium name="US DOE Joint Genome Institute"/>
            <person name="Copeland A."/>
            <person name="Lucas S."/>
            <person name="Lapidus A."/>
            <person name="Barry K."/>
            <person name="Detter J.C."/>
            <person name="Glavina del Rio T."/>
            <person name="Hammon N."/>
            <person name="Israni S."/>
            <person name="Dalin E."/>
            <person name="Tice H."/>
            <person name="Pitluck S."/>
            <person name="Sims D.R."/>
            <person name="Brettin T."/>
            <person name="Bruce D."/>
            <person name="Han C."/>
            <person name="Tapia R."/>
            <person name="Brainard J."/>
            <person name="Schmutz J."/>
            <person name="Larimer F."/>
            <person name="Land M."/>
            <person name="Hauser L."/>
            <person name="Kyrpides N."/>
            <person name="Mikhailova N."/>
            <person name="Brettar I."/>
            <person name="Klappenbach J."/>
            <person name="Konstantinidis K."/>
            <person name="Rodrigues J."/>
            <person name="Tiedje J."/>
            <person name="Richardson P."/>
        </authorList>
    </citation>
    <scope>NUCLEOTIDE SEQUENCE [LARGE SCALE GENOMIC DNA]</scope>
    <source>
        <strain evidence="5">OS155</strain>
        <strain evidence="6">OS155 / ATCC BAA-1091</strain>
        <plasmid evidence="5 6">pSbal01</plasmid>
    </source>
</reference>
<dbReference type="InterPro" id="IPR016181">
    <property type="entry name" value="Acyl_CoA_acyltransferase"/>
</dbReference>
<dbReference type="CDD" id="cd04301">
    <property type="entry name" value="NAT_SF"/>
    <property type="match status" value="1"/>
</dbReference>
<name>A3D4W4_SHEB5</name>
<dbReference type="PANTHER" id="PTHR43877">
    <property type="entry name" value="AMINOALKYLPHOSPHONATE N-ACETYLTRANSFERASE-RELATED-RELATED"/>
    <property type="match status" value="1"/>
</dbReference>
<evidence type="ECO:0000256" key="2">
    <source>
        <dbReference type="ARBA" id="ARBA00023315"/>
    </source>
</evidence>
<dbReference type="PROSITE" id="PS51186">
    <property type="entry name" value="GNAT"/>
    <property type="match status" value="1"/>
</dbReference>
<dbReference type="KEGG" id="sbl:Sbal_4567"/>
<proteinExistence type="predicted"/>
<dbReference type="Gene3D" id="3.40.630.30">
    <property type="match status" value="1"/>
</dbReference>